<protein>
    <recommendedName>
        <fullName evidence="4">DUF2500 domain-containing protein</fullName>
    </recommendedName>
</protein>
<name>A0A168MXU7_9BACL</name>
<accession>A0A168MXU7</accession>
<organism evidence="2 3">
    <name type="scientific">Paenibacillus antarcticus</name>
    <dbReference type="NCBI Taxonomy" id="253703"/>
    <lineage>
        <taxon>Bacteria</taxon>
        <taxon>Bacillati</taxon>
        <taxon>Bacillota</taxon>
        <taxon>Bacilli</taxon>
        <taxon>Bacillales</taxon>
        <taxon>Paenibacillaceae</taxon>
        <taxon>Paenibacillus</taxon>
    </lineage>
</organism>
<dbReference type="OrthoDB" id="282886at2"/>
<dbReference type="Gene3D" id="2.40.50.660">
    <property type="match status" value="1"/>
</dbReference>
<comment type="caution">
    <text evidence="2">The sequence shown here is derived from an EMBL/GenBank/DDBJ whole genome shotgun (WGS) entry which is preliminary data.</text>
</comment>
<evidence type="ECO:0008006" key="4">
    <source>
        <dbReference type="Google" id="ProtNLM"/>
    </source>
</evidence>
<dbReference type="RefSeq" id="WP_068650685.1">
    <property type="nucleotide sequence ID" value="NZ_CP043611.1"/>
</dbReference>
<sequence>MNNFGGPPGPGFFGFISELPLFFILFGGLLITLVVGAFTYAIIKGLKTWSSNNAAEILKQRCKVVDKRTEVSGGSGDSSASTNYFITFEFEDSSRKEMHVRGNHYGLTTVGDQGELSYQGTRFKEFIRQPSH</sequence>
<proteinExistence type="predicted"/>
<dbReference type="Pfam" id="PF10694">
    <property type="entry name" value="DUF2500"/>
    <property type="match status" value="1"/>
</dbReference>
<keyword evidence="1" id="KW-1133">Transmembrane helix</keyword>
<gene>
    <name evidence="2" type="ORF">PBAT_14635</name>
</gene>
<evidence type="ECO:0000313" key="2">
    <source>
        <dbReference type="EMBL" id="OAB45171.1"/>
    </source>
</evidence>
<keyword evidence="1" id="KW-0472">Membrane</keyword>
<evidence type="ECO:0000256" key="1">
    <source>
        <dbReference type="SAM" id="Phobius"/>
    </source>
</evidence>
<dbReference type="AlphaFoldDB" id="A0A168MXU7"/>
<keyword evidence="3" id="KW-1185">Reference proteome</keyword>
<dbReference type="Proteomes" id="UP000077355">
    <property type="component" value="Unassembled WGS sequence"/>
</dbReference>
<keyword evidence="1" id="KW-0812">Transmembrane</keyword>
<reference evidence="2 3" key="1">
    <citation type="submission" date="2016-03" db="EMBL/GenBank/DDBJ databases">
        <title>Draft genome sequence of Paenibacillus antarcticus CECT 5836.</title>
        <authorList>
            <person name="Shin S.-K."/>
            <person name="Yi H."/>
        </authorList>
    </citation>
    <scope>NUCLEOTIDE SEQUENCE [LARGE SCALE GENOMIC DNA]</scope>
    <source>
        <strain evidence="2 3">CECT 5836</strain>
    </source>
</reference>
<dbReference type="InterPro" id="IPR019635">
    <property type="entry name" value="DUF2500"/>
</dbReference>
<dbReference type="EMBL" id="LVJI01000018">
    <property type="protein sequence ID" value="OAB45171.1"/>
    <property type="molecule type" value="Genomic_DNA"/>
</dbReference>
<feature type="transmembrane region" description="Helical" evidence="1">
    <location>
        <begin position="20"/>
        <end position="43"/>
    </location>
</feature>
<evidence type="ECO:0000313" key="3">
    <source>
        <dbReference type="Proteomes" id="UP000077355"/>
    </source>
</evidence>